<evidence type="ECO:0000259" key="8">
    <source>
        <dbReference type="PROSITE" id="PS50110"/>
    </source>
</evidence>
<feature type="domain" description="Response regulatory" evidence="8">
    <location>
        <begin position="5"/>
        <end position="120"/>
    </location>
</feature>
<dbReference type="GO" id="GO:0000156">
    <property type="term" value="F:phosphorelay response regulator activity"/>
    <property type="evidence" value="ECO:0007669"/>
    <property type="project" value="TreeGrafter"/>
</dbReference>
<dbReference type="Pfam" id="PF00072">
    <property type="entry name" value="Response_reg"/>
    <property type="match status" value="1"/>
</dbReference>
<keyword evidence="4 7" id="KW-0238">DNA-binding</keyword>
<evidence type="ECO:0000256" key="4">
    <source>
        <dbReference type="ARBA" id="ARBA00023125"/>
    </source>
</evidence>
<evidence type="ECO:0000256" key="6">
    <source>
        <dbReference type="PROSITE-ProRule" id="PRU00169"/>
    </source>
</evidence>
<evidence type="ECO:0000256" key="7">
    <source>
        <dbReference type="PROSITE-ProRule" id="PRU01091"/>
    </source>
</evidence>
<dbReference type="InterPro" id="IPR001789">
    <property type="entry name" value="Sig_transdc_resp-reg_receiver"/>
</dbReference>
<evidence type="ECO:0000259" key="9">
    <source>
        <dbReference type="PROSITE" id="PS51755"/>
    </source>
</evidence>
<sequence>MTKAKILIVEDESIVALDIKHALQTLGFKVTDCVRNYTRAIKSVKEARPDIILMDINLDRSKDGIETAKEIQKIENIPIIYLTAFSDEKTIHRAIKTNPISYLIKPFKRDELNSSILLGLYKINKSNEKIISSKCVELGFNYYYDLEDEILFYDNVPIKLSINERKLLSQLVNAKGSIITFRELEYLIWPDSPVSDSALRTLIYRLRSKLEYRIIETVPSLGCKLTPLF</sequence>
<dbReference type="InterPro" id="IPR001867">
    <property type="entry name" value="OmpR/PhoB-type_DNA-bd"/>
</dbReference>
<dbReference type="GO" id="GO:0005829">
    <property type="term" value="C:cytosol"/>
    <property type="evidence" value="ECO:0007669"/>
    <property type="project" value="TreeGrafter"/>
</dbReference>
<evidence type="ECO:0000256" key="2">
    <source>
        <dbReference type="ARBA" id="ARBA00023012"/>
    </source>
</evidence>
<keyword evidence="3" id="KW-0805">Transcription regulation</keyword>
<dbReference type="EMBL" id="PDKO01000009">
    <property type="protein sequence ID" value="RXJ62260.1"/>
    <property type="molecule type" value="Genomic_DNA"/>
</dbReference>
<dbReference type="CDD" id="cd00383">
    <property type="entry name" value="trans_reg_C"/>
    <property type="match status" value="1"/>
</dbReference>
<evidence type="ECO:0000313" key="10">
    <source>
        <dbReference type="EMBL" id="RXJ62260.1"/>
    </source>
</evidence>
<dbReference type="RefSeq" id="WP_129082489.1">
    <property type="nucleotide sequence ID" value="NZ_CP041070.1"/>
</dbReference>
<keyword evidence="1 6" id="KW-0597">Phosphoprotein</keyword>
<evidence type="ECO:0000256" key="3">
    <source>
        <dbReference type="ARBA" id="ARBA00023015"/>
    </source>
</evidence>
<keyword evidence="2" id="KW-0902">Two-component regulatory system</keyword>
<dbReference type="InterPro" id="IPR011006">
    <property type="entry name" value="CheY-like_superfamily"/>
</dbReference>
<dbReference type="GO" id="GO:0000976">
    <property type="term" value="F:transcription cis-regulatory region binding"/>
    <property type="evidence" value="ECO:0007669"/>
    <property type="project" value="TreeGrafter"/>
</dbReference>
<dbReference type="GO" id="GO:0006355">
    <property type="term" value="P:regulation of DNA-templated transcription"/>
    <property type="evidence" value="ECO:0007669"/>
    <property type="project" value="InterPro"/>
</dbReference>
<evidence type="ECO:0000256" key="1">
    <source>
        <dbReference type="ARBA" id="ARBA00022553"/>
    </source>
</evidence>
<dbReference type="SMART" id="SM00448">
    <property type="entry name" value="REC"/>
    <property type="match status" value="1"/>
</dbReference>
<dbReference type="Gene3D" id="1.10.10.10">
    <property type="entry name" value="Winged helix-like DNA-binding domain superfamily/Winged helix DNA-binding domain"/>
    <property type="match status" value="1"/>
</dbReference>
<gene>
    <name evidence="10" type="ORF">CRV06_10915</name>
</gene>
<accession>A0A4Q0XX78</accession>
<dbReference type="GO" id="GO:0032993">
    <property type="term" value="C:protein-DNA complex"/>
    <property type="evidence" value="ECO:0007669"/>
    <property type="project" value="TreeGrafter"/>
</dbReference>
<dbReference type="InterPro" id="IPR039420">
    <property type="entry name" value="WalR-like"/>
</dbReference>
<proteinExistence type="predicted"/>
<dbReference type="PROSITE" id="PS51755">
    <property type="entry name" value="OMPR_PHOB"/>
    <property type="match status" value="1"/>
</dbReference>
<keyword evidence="5" id="KW-0804">Transcription</keyword>
<dbReference type="Gene3D" id="3.40.50.2300">
    <property type="match status" value="1"/>
</dbReference>
<dbReference type="AlphaFoldDB" id="A0A4Q0XX78"/>
<dbReference type="PANTHER" id="PTHR48111:SF1">
    <property type="entry name" value="TWO-COMPONENT RESPONSE REGULATOR ORR33"/>
    <property type="match status" value="1"/>
</dbReference>
<dbReference type="Pfam" id="PF00486">
    <property type="entry name" value="Trans_reg_C"/>
    <property type="match status" value="1"/>
</dbReference>
<feature type="domain" description="OmpR/PhoB-type" evidence="9">
    <location>
        <begin position="133"/>
        <end position="227"/>
    </location>
</feature>
<feature type="DNA-binding region" description="OmpR/PhoB-type" evidence="7">
    <location>
        <begin position="133"/>
        <end position="227"/>
    </location>
</feature>
<dbReference type="Proteomes" id="UP000290191">
    <property type="component" value="Unassembled WGS sequence"/>
</dbReference>
<evidence type="ECO:0000313" key="11">
    <source>
        <dbReference type="Proteomes" id="UP000290191"/>
    </source>
</evidence>
<dbReference type="STRING" id="877500.GCA_000935065_03412"/>
<name>A0A4Q0XX78_9BACT</name>
<dbReference type="OrthoDB" id="8912111at2"/>
<evidence type="ECO:0000256" key="5">
    <source>
        <dbReference type="ARBA" id="ARBA00023163"/>
    </source>
</evidence>
<dbReference type="SUPFAM" id="SSF46894">
    <property type="entry name" value="C-terminal effector domain of the bipartite response regulators"/>
    <property type="match status" value="1"/>
</dbReference>
<protein>
    <submittedName>
        <fullName evidence="10">DNA-binding response regulator</fullName>
    </submittedName>
</protein>
<dbReference type="CDD" id="cd17534">
    <property type="entry name" value="REC_DC-like"/>
    <property type="match status" value="1"/>
</dbReference>
<dbReference type="InterPro" id="IPR016032">
    <property type="entry name" value="Sig_transdc_resp-reg_C-effctor"/>
</dbReference>
<organism evidence="10 11">
    <name type="scientific">Halarcobacter anaerophilus</name>
    <dbReference type="NCBI Taxonomy" id="877500"/>
    <lineage>
        <taxon>Bacteria</taxon>
        <taxon>Pseudomonadati</taxon>
        <taxon>Campylobacterota</taxon>
        <taxon>Epsilonproteobacteria</taxon>
        <taxon>Campylobacterales</taxon>
        <taxon>Arcobacteraceae</taxon>
        <taxon>Halarcobacter</taxon>
    </lineage>
</organism>
<keyword evidence="11" id="KW-1185">Reference proteome</keyword>
<dbReference type="PANTHER" id="PTHR48111">
    <property type="entry name" value="REGULATOR OF RPOS"/>
    <property type="match status" value="1"/>
</dbReference>
<dbReference type="InterPro" id="IPR036388">
    <property type="entry name" value="WH-like_DNA-bd_sf"/>
</dbReference>
<dbReference type="PROSITE" id="PS50110">
    <property type="entry name" value="RESPONSE_REGULATORY"/>
    <property type="match status" value="1"/>
</dbReference>
<dbReference type="SMART" id="SM00862">
    <property type="entry name" value="Trans_reg_C"/>
    <property type="match status" value="1"/>
</dbReference>
<dbReference type="SUPFAM" id="SSF52172">
    <property type="entry name" value="CheY-like"/>
    <property type="match status" value="1"/>
</dbReference>
<reference evidence="10 11" key="1">
    <citation type="submission" date="2017-10" db="EMBL/GenBank/DDBJ databases">
        <title>Genomics of the genus Arcobacter.</title>
        <authorList>
            <person name="Perez-Cataluna A."/>
            <person name="Figueras M.J."/>
        </authorList>
    </citation>
    <scope>NUCLEOTIDE SEQUENCE [LARGE SCALE GENOMIC DNA]</scope>
    <source>
        <strain evidence="10 11">DSM 24636</strain>
    </source>
</reference>
<comment type="caution">
    <text evidence="10">The sequence shown here is derived from an EMBL/GenBank/DDBJ whole genome shotgun (WGS) entry which is preliminary data.</text>
</comment>
<feature type="modified residue" description="4-aspartylphosphate" evidence="6">
    <location>
        <position position="55"/>
    </location>
</feature>